<sequence>MTSTTAPAPTGDLPTTARLLERIREDWAQLRPDLDPQPMLMVLLLDRLHSALSRRIEQTYFESDINASNWDLLLTLLRSAPPEGLTPSELSQLSAISGASITNRVARLLDKKLVERVVSAQDRRSAQIRLTPTGRALTEKLLTPHVENETQVLSVLTQEEQRTLERLALKLVSHLECQTAQE</sequence>
<geneLocation type="plasmid" evidence="2 3">
    <name>unnamed1</name>
</geneLocation>
<protein>
    <submittedName>
        <fullName evidence="2">MarR family transcriptional regulator</fullName>
    </submittedName>
</protein>
<dbReference type="PANTHER" id="PTHR33164">
    <property type="entry name" value="TRANSCRIPTIONAL REGULATOR, MARR FAMILY"/>
    <property type="match status" value="1"/>
</dbReference>
<evidence type="ECO:0000313" key="3">
    <source>
        <dbReference type="Proteomes" id="UP000276417"/>
    </source>
</evidence>
<dbReference type="PRINTS" id="PR00598">
    <property type="entry name" value="HTHMARR"/>
</dbReference>
<dbReference type="InterPro" id="IPR039422">
    <property type="entry name" value="MarR/SlyA-like"/>
</dbReference>
<keyword evidence="2" id="KW-0614">Plasmid</keyword>
<evidence type="ECO:0000259" key="1">
    <source>
        <dbReference type="PROSITE" id="PS50995"/>
    </source>
</evidence>
<dbReference type="Proteomes" id="UP000276417">
    <property type="component" value="Plasmid unnamed1"/>
</dbReference>
<dbReference type="InterPro" id="IPR000835">
    <property type="entry name" value="HTH_MarR-typ"/>
</dbReference>
<accession>A0A3G8YHX1</accession>
<dbReference type="GO" id="GO:0006950">
    <property type="term" value="P:response to stress"/>
    <property type="evidence" value="ECO:0007669"/>
    <property type="project" value="TreeGrafter"/>
</dbReference>
<dbReference type="RefSeq" id="WP_124874360.1">
    <property type="nucleotide sequence ID" value="NZ_CP034185.1"/>
</dbReference>
<dbReference type="SUPFAM" id="SSF46785">
    <property type="entry name" value="Winged helix' DNA-binding domain"/>
    <property type="match status" value="1"/>
</dbReference>
<dbReference type="Gene3D" id="1.10.10.10">
    <property type="entry name" value="Winged helix-like DNA-binding domain superfamily/Winged helix DNA-binding domain"/>
    <property type="match status" value="1"/>
</dbReference>
<feature type="domain" description="HTH marR-type" evidence="1">
    <location>
        <begin position="38"/>
        <end position="173"/>
    </location>
</feature>
<name>A0A3G8YHX1_9DEIO</name>
<dbReference type="InterPro" id="IPR036388">
    <property type="entry name" value="WH-like_DNA-bd_sf"/>
</dbReference>
<dbReference type="InterPro" id="IPR036390">
    <property type="entry name" value="WH_DNA-bd_sf"/>
</dbReference>
<dbReference type="KEGG" id="dph:EHF33_16900"/>
<proteinExistence type="predicted"/>
<dbReference type="GO" id="GO:0003700">
    <property type="term" value="F:DNA-binding transcription factor activity"/>
    <property type="evidence" value="ECO:0007669"/>
    <property type="project" value="InterPro"/>
</dbReference>
<reference evidence="2 3" key="1">
    <citation type="submission" date="2018-11" db="EMBL/GenBank/DDBJ databases">
        <title>Deinococcus shelandsis sp. nov., isolated from South Shetland Islands soil of Antarctica.</title>
        <authorList>
            <person name="Tian J."/>
        </authorList>
    </citation>
    <scope>NUCLEOTIDE SEQUENCE [LARGE SCALE GENOMIC DNA]</scope>
    <source>
        <strain evidence="2 3">S14-83T</strain>
        <plasmid evidence="2 3">unnamed1</plasmid>
    </source>
</reference>
<keyword evidence="3" id="KW-1185">Reference proteome</keyword>
<dbReference type="Pfam" id="PF12802">
    <property type="entry name" value="MarR_2"/>
    <property type="match status" value="1"/>
</dbReference>
<dbReference type="AlphaFoldDB" id="A0A3G8YHX1"/>
<gene>
    <name evidence="2" type="ORF">EHF33_16900</name>
</gene>
<organism evidence="2 3">
    <name type="scientific">Deinococcus psychrotolerans</name>
    <dbReference type="NCBI Taxonomy" id="2489213"/>
    <lineage>
        <taxon>Bacteria</taxon>
        <taxon>Thermotogati</taxon>
        <taxon>Deinococcota</taxon>
        <taxon>Deinococci</taxon>
        <taxon>Deinococcales</taxon>
        <taxon>Deinococcaceae</taxon>
        <taxon>Deinococcus</taxon>
    </lineage>
</organism>
<dbReference type="PROSITE" id="PS50995">
    <property type="entry name" value="HTH_MARR_2"/>
    <property type="match status" value="1"/>
</dbReference>
<dbReference type="OrthoDB" id="32523at2"/>
<evidence type="ECO:0000313" key="2">
    <source>
        <dbReference type="EMBL" id="AZI44583.1"/>
    </source>
</evidence>
<dbReference type="SMART" id="SM00347">
    <property type="entry name" value="HTH_MARR"/>
    <property type="match status" value="1"/>
</dbReference>
<dbReference type="PANTHER" id="PTHR33164:SF104">
    <property type="entry name" value="TRANSCRIPTIONAL REGULATORY PROTEIN"/>
    <property type="match status" value="1"/>
</dbReference>
<dbReference type="EMBL" id="CP034185">
    <property type="protein sequence ID" value="AZI44583.1"/>
    <property type="molecule type" value="Genomic_DNA"/>
</dbReference>